<name>A0A1I8AHD6_9BILA</name>
<sequence>MDNLCPRRSREEPYPARGRQRWTNVSSLTDMDTTDAGEIVMFLKESTICDGGMAKTLDGNDTKLWRKS</sequence>
<organism evidence="1 2">
    <name type="scientific">Steinernema glaseri</name>
    <dbReference type="NCBI Taxonomy" id="37863"/>
    <lineage>
        <taxon>Eukaryota</taxon>
        <taxon>Metazoa</taxon>
        <taxon>Ecdysozoa</taxon>
        <taxon>Nematoda</taxon>
        <taxon>Chromadorea</taxon>
        <taxon>Rhabditida</taxon>
        <taxon>Tylenchina</taxon>
        <taxon>Panagrolaimomorpha</taxon>
        <taxon>Strongyloidoidea</taxon>
        <taxon>Steinernematidae</taxon>
        <taxon>Steinernema</taxon>
    </lineage>
</organism>
<keyword evidence="1" id="KW-1185">Reference proteome</keyword>
<evidence type="ECO:0000313" key="1">
    <source>
        <dbReference type="Proteomes" id="UP000095287"/>
    </source>
</evidence>
<dbReference type="WBParaSite" id="L893_g5759.t1">
    <property type="protein sequence ID" value="L893_g5759.t1"/>
    <property type="gene ID" value="L893_g5759"/>
</dbReference>
<dbReference type="Proteomes" id="UP000095287">
    <property type="component" value="Unplaced"/>
</dbReference>
<proteinExistence type="predicted"/>
<dbReference type="AlphaFoldDB" id="A0A1I8AHD6"/>
<accession>A0A1I8AHD6</accession>
<protein>
    <submittedName>
        <fullName evidence="2">Uncharacterized protein</fullName>
    </submittedName>
</protein>
<evidence type="ECO:0000313" key="2">
    <source>
        <dbReference type="WBParaSite" id="L893_g5759.t1"/>
    </source>
</evidence>
<reference evidence="2" key="1">
    <citation type="submission" date="2016-11" db="UniProtKB">
        <authorList>
            <consortium name="WormBaseParasite"/>
        </authorList>
    </citation>
    <scope>IDENTIFICATION</scope>
</reference>